<comment type="caution">
    <text evidence="3">The sequence shown here is derived from an EMBL/GenBank/DDBJ whole genome shotgun (WGS) entry which is preliminary data.</text>
</comment>
<feature type="region of interest" description="Disordered" evidence="2">
    <location>
        <begin position="142"/>
        <end position="165"/>
    </location>
</feature>
<dbReference type="RefSeq" id="WP_390196319.1">
    <property type="nucleotide sequence ID" value="NZ_JBHSDV010000001.1"/>
</dbReference>
<dbReference type="InterPro" id="IPR036679">
    <property type="entry name" value="FlgN-like_sf"/>
</dbReference>
<evidence type="ECO:0000256" key="1">
    <source>
        <dbReference type="ARBA" id="ARBA00022795"/>
    </source>
</evidence>
<accession>A0ABV8VTZ6</accession>
<evidence type="ECO:0000256" key="2">
    <source>
        <dbReference type="SAM" id="MobiDB-lite"/>
    </source>
</evidence>
<keyword evidence="3" id="KW-0966">Cell projection</keyword>
<protein>
    <submittedName>
        <fullName evidence="3">Flagellar protein FlgN</fullName>
    </submittedName>
</protein>
<evidence type="ECO:0000313" key="3">
    <source>
        <dbReference type="EMBL" id="MFC4387020.1"/>
    </source>
</evidence>
<keyword evidence="4" id="KW-1185">Reference proteome</keyword>
<keyword evidence="1" id="KW-1005">Bacterial flagellum biogenesis</keyword>
<name>A0ABV8VTZ6_9BACI</name>
<dbReference type="SUPFAM" id="SSF140566">
    <property type="entry name" value="FlgN-like"/>
    <property type="match status" value="1"/>
</dbReference>
<reference evidence="4" key="1">
    <citation type="journal article" date="2019" name="Int. J. Syst. Evol. Microbiol.">
        <title>The Global Catalogue of Microorganisms (GCM) 10K type strain sequencing project: providing services to taxonomists for standard genome sequencing and annotation.</title>
        <authorList>
            <consortium name="The Broad Institute Genomics Platform"/>
            <consortium name="The Broad Institute Genome Sequencing Center for Infectious Disease"/>
            <person name="Wu L."/>
            <person name="Ma J."/>
        </authorList>
    </citation>
    <scope>NUCLEOTIDE SEQUENCE [LARGE SCALE GENOMIC DNA]</scope>
    <source>
        <strain evidence="4">KACC 14058</strain>
    </source>
</reference>
<gene>
    <name evidence="3" type="ORF">ACFOZ1_04270</name>
</gene>
<feature type="compositionally biased region" description="Polar residues" evidence="2">
    <location>
        <begin position="142"/>
        <end position="156"/>
    </location>
</feature>
<dbReference type="Gene3D" id="1.20.58.300">
    <property type="entry name" value="FlgN-like"/>
    <property type="match status" value="1"/>
</dbReference>
<dbReference type="Pfam" id="PF05130">
    <property type="entry name" value="FlgN"/>
    <property type="match status" value="1"/>
</dbReference>
<evidence type="ECO:0000313" key="4">
    <source>
        <dbReference type="Proteomes" id="UP001595880"/>
    </source>
</evidence>
<organism evidence="3 4">
    <name type="scientific">Gracilibacillus marinus</name>
    <dbReference type="NCBI Taxonomy" id="630535"/>
    <lineage>
        <taxon>Bacteria</taxon>
        <taxon>Bacillati</taxon>
        <taxon>Bacillota</taxon>
        <taxon>Bacilli</taxon>
        <taxon>Bacillales</taxon>
        <taxon>Bacillaceae</taxon>
        <taxon>Gracilibacillus</taxon>
    </lineage>
</organism>
<dbReference type="InterPro" id="IPR007809">
    <property type="entry name" value="FlgN-like"/>
</dbReference>
<dbReference type="Proteomes" id="UP001595880">
    <property type="component" value="Unassembled WGS sequence"/>
</dbReference>
<keyword evidence="3" id="KW-0282">Flagellum</keyword>
<sequence>MSVQPIIDHLQTLTDLHASLLQLSVQKTELLKDGEMDALRELLNKEQKHVQALNQIEQRRLDAVATWAKQHKLDSTITVSEMIEHHTTGAEREQLERVTLKLAELVVELRHQEDLNRQLTKQSLQFVQLSLDMMQPSMKTINYSNKQTSTSTQTPPKRSVFDSKA</sequence>
<dbReference type="EMBL" id="JBHSDV010000001">
    <property type="protein sequence ID" value="MFC4387020.1"/>
    <property type="molecule type" value="Genomic_DNA"/>
</dbReference>
<proteinExistence type="predicted"/>
<keyword evidence="3" id="KW-0969">Cilium</keyword>